<name>A0A4Y7K295_PAPSO</name>
<keyword evidence="3" id="KW-1185">Reference proteome</keyword>
<evidence type="ECO:0000256" key="1">
    <source>
        <dbReference type="SAM" id="SignalP"/>
    </source>
</evidence>
<dbReference type="EMBL" id="CM010720">
    <property type="protein sequence ID" value="RZC66472.1"/>
    <property type="molecule type" value="Genomic_DNA"/>
</dbReference>
<gene>
    <name evidence="2" type="ORF">C5167_010165</name>
</gene>
<feature type="chain" id="PRO_5021477192" description="Defensin-like protein" evidence="1">
    <location>
        <begin position="24"/>
        <end position="75"/>
    </location>
</feature>
<feature type="signal peptide" evidence="1">
    <location>
        <begin position="1"/>
        <end position="23"/>
    </location>
</feature>
<keyword evidence="1" id="KW-0732">Signal</keyword>
<accession>A0A4Y7K295</accession>
<evidence type="ECO:0000313" key="3">
    <source>
        <dbReference type="Proteomes" id="UP000316621"/>
    </source>
</evidence>
<organism evidence="2 3">
    <name type="scientific">Papaver somniferum</name>
    <name type="common">Opium poppy</name>
    <dbReference type="NCBI Taxonomy" id="3469"/>
    <lineage>
        <taxon>Eukaryota</taxon>
        <taxon>Viridiplantae</taxon>
        <taxon>Streptophyta</taxon>
        <taxon>Embryophyta</taxon>
        <taxon>Tracheophyta</taxon>
        <taxon>Spermatophyta</taxon>
        <taxon>Magnoliopsida</taxon>
        <taxon>Ranunculales</taxon>
        <taxon>Papaveraceae</taxon>
        <taxon>Papaveroideae</taxon>
        <taxon>Papaver</taxon>
    </lineage>
</organism>
<evidence type="ECO:0008006" key="4">
    <source>
        <dbReference type="Google" id="ProtNLM"/>
    </source>
</evidence>
<dbReference type="Proteomes" id="UP000316621">
    <property type="component" value="Chromosome 6"/>
</dbReference>
<proteinExistence type="predicted"/>
<evidence type="ECO:0000313" key="2">
    <source>
        <dbReference type="EMBL" id="RZC66472.1"/>
    </source>
</evidence>
<dbReference type="AlphaFoldDB" id="A0A4Y7K295"/>
<sequence length="75" mass="8060">MAKTSSLCFLGFLFVLIVLSSSGVNGQCQELWGDNISSCEHCDTLCTEMYGEGAVIYDCGDRFKAGHTCVCCPPP</sequence>
<protein>
    <recommendedName>
        <fullName evidence="4">Defensin-like protein</fullName>
    </recommendedName>
</protein>
<reference evidence="2 3" key="1">
    <citation type="journal article" date="2018" name="Science">
        <title>The opium poppy genome and morphinan production.</title>
        <authorList>
            <person name="Guo L."/>
            <person name="Winzer T."/>
            <person name="Yang X."/>
            <person name="Li Y."/>
            <person name="Ning Z."/>
            <person name="He Z."/>
            <person name="Teodor R."/>
            <person name="Lu Y."/>
            <person name="Bowser T.A."/>
            <person name="Graham I.A."/>
            <person name="Ye K."/>
        </authorList>
    </citation>
    <scope>NUCLEOTIDE SEQUENCE [LARGE SCALE GENOMIC DNA]</scope>
    <source>
        <strain evidence="3">cv. HN1</strain>
        <tissue evidence="2">Leaves</tissue>
    </source>
</reference>
<dbReference type="Gramene" id="RZC66472">
    <property type="protein sequence ID" value="RZC66472"/>
    <property type="gene ID" value="C5167_010165"/>
</dbReference>